<evidence type="ECO:0000313" key="8">
    <source>
        <dbReference type="Proteomes" id="UP000036987"/>
    </source>
</evidence>
<gene>
    <name evidence="7" type="ORF">ZOSMA_18G01290</name>
</gene>
<dbReference type="InterPro" id="IPR000858">
    <property type="entry name" value="S_locus_glycoprot_dom"/>
</dbReference>
<evidence type="ECO:0000259" key="6">
    <source>
        <dbReference type="PROSITE" id="PS50948"/>
    </source>
</evidence>
<dbReference type="GO" id="GO:0048544">
    <property type="term" value="P:recognition of pollen"/>
    <property type="evidence" value="ECO:0007669"/>
    <property type="project" value="InterPro"/>
</dbReference>
<dbReference type="GO" id="GO:0016301">
    <property type="term" value="F:kinase activity"/>
    <property type="evidence" value="ECO:0007669"/>
    <property type="project" value="UniProtKB-KW"/>
</dbReference>
<dbReference type="Proteomes" id="UP000036987">
    <property type="component" value="Unassembled WGS sequence"/>
</dbReference>
<dbReference type="PANTHER" id="PTHR47976:SF115">
    <property type="entry name" value="RECEPTOR-LIKE SERINE_THREONINE-PROTEIN KINASE"/>
    <property type="match status" value="1"/>
</dbReference>
<dbReference type="InterPro" id="IPR051343">
    <property type="entry name" value="G-type_lectin_kinases/EP1-like"/>
</dbReference>
<dbReference type="InterPro" id="IPR001480">
    <property type="entry name" value="Bulb-type_lectin_dom"/>
</dbReference>
<proteinExistence type="predicted"/>
<feature type="compositionally biased region" description="Polar residues" evidence="3">
    <location>
        <begin position="504"/>
        <end position="525"/>
    </location>
</feature>
<evidence type="ECO:0000256" key="4">
    <source>
        <dbReference type="SAM" id="Phobius"/>
    </source>
</evidence>
<keyword evidence="1 5" id="KW-0732">Signal</keyword>
<keyword evidence="8" id="KW-1185">Reference proteome</keyword>
<evidence type="ECO:0000256" key="5">
    <source>
        <dbReference type="SAM" id="SignalP"/>
    </source>
</evidence>
<keyword evidence="7" id="KW-0675">Receptor</keyword>
<protein>
    <submittedName>
        <fullName evidence="7">S-locus receptor kinase (SRK)</fullName>
    </submittedName>
</protein>
<keyword evidence="4" id="KW-1133">Transmembrane helix</keyword>
<evidence type="ECO:0000313" key="7">
    <source>
        <dbReference type="EMBL" id="KMZ71029.1"/>
    </source>
</evidence>
<comment type="caution">
    <text evidence="7">The sequence shown here is derived from an EMBL/GenBank/DDBJ whole genome shotgun (WGS) entry which is preliminary data.</text>
</comment>
<name>A0A0K9PPY6_ZOSMR</name>
<dbReference type="OMA" id="PYKDLGS"/>
<feature type="chain" id="PRO_5005528114" evidence="5">
    <location>
        <begin position="25"/>
        <end position="525"/>
    </location>
</feature>
<feature type="domain" description="Apple" evidence="6">
    <location>
        <begin position="340"/>
        <end position="426"/>
    </location>
</feature>
<keyword evidence="2" id="KW-1015">Disulfide bond</keyword>
<dbReference type="AlphaFoldDB" id="A0A0K9PPY6"/>
<dbReference type="OrthoDB" id="590879at2759"/>
<dbReference type="EMBL" id="LFYR01000692">
    <property type="protein sequence ID" value="KMZ71029.1"/>
    <property type="molecule type" value="Genomic_DNA"/>
</dbReference>
<reference evidence="8" key="1">
    <citation type="journal article" date="2016" name="Nature">
        <title>The genome of the seagrass Zostera marina reveals angiosperm adaptation to the sea.</title>
        <authorList>
            <person name="Olsen J.L."/>
            <person name="Rouze P."/>
            <person name="Verhelst B."/>
            <person name="Lin Y.-C."/>
            <person name="Bayer T."/>
            <person name="Collen J."/>
            <person name="Dattolo E."/>
            <person name="De Paoli E."/>
            <person name="Dittami S."/>
            <person name="Maumus F."/>
            <person name="Michel G."/>
            <person name="Kersting A."/>
            <person name="Lauritano C."/>
            <person name="Lohaus R."/>
            <person name="Toepel M."/>
            <person name="Tonon T."/>
            <person name="Vanneste K."/>
            <person name="Amirebrahimi M."/>
            <person name="Brakel J."/>
            <person name="Bostroem C."/>
            <person name="Chovatia M."/>
            <person name="Grimwood J."/>
            <person name="Jenkins J.W."/>
            <person name="Jueterbock A."/>
            <person name="Mraz A."/>
            <person name="Stam W.T."/>
            <person name="Tice H."/>
            <person name="Bornberg-Bauer E."/>
            <person name="Green P.J."/>
            <person name="Pearson G.A."/>
            <person name="Procaccini G."/>
            <person name="Duarte C.M."/>
            <person name="Schmutz J."/>
            <person name="Reusch T.B.H."/>
            <person name="Van de Peer Y."/>
        </authorList>
    </citation>
    <scope>NUCLEOTIDE SEQUENCE [LARGE SCALE GENOMIC DNA]</scope>
    <source>
        <strain evidence="8">cv. Finnish</strain>
    </source>
</reference>
<dbReference type="SUPFAM" id="SSF51110">
    <property type="entry name" value="alpha-D-mannose-specific plant lectins"/>
    <property type="match status" value="1"/>
</dbReference>
<dbReference type="InterPro" id="IPR003609">
    <property type="entry name" value="Pan_app"/>
</dbReference>
<keyword evidence="7" id="KW-0808">Transferase</keyword>
<organism evidence="7 8">
    <name type="scientific">Zostera marina</name>
    <name type="common">Eelgrass</name>
    <dbReference type="NCBI Taxonomy" id="29655"/>
    <lineage>
        <taxon>Eukaryota</taxon>
        <taxon>Viridiplantae</taxon>
        <taxon>Streptophyta</taxon>
        <taxon>Embryophyta</taxon>
        <taxon>Tracheophyta</taxon>
        <taxon>Spermatophyta</taxon>
        <taxon>Magnoliopsida</taxon>
        <taxon>Liliopsida</taxon>
        <taxon>Zosteraceae</taxon>
        <taxon>Zostera</taxon>
    </lineage>
</organism>
<dbReference type="Pfam" id="PF01453">
    <property type="entry name" value="B_lectin"/>
    <property type="match status" value="1"/>
</dbReference>
<evidence type="ECO:0000256" key="1">
    <source>
        <dbReference type="ARBA" id="ARBA00022729"/>
    </source>
</evidence>
<dbReference type="Gene3D" id="2.90.10.30">
    <property type="match status" value="1"/>
</dbReference>
<accession>A0A0K9PPY6</accession>
<feature type="transmembrane region" description="Helical" evidence="4">
    <location>
        <begin position="444"/>
        <end position="467"/>
    </location>
</feature>
<keyword evidence="4" id="KW-0812">Transmembrane</keyword>
<feature type="region of interest" description="Disordered" evidence="3">
    <location>
        <begin position="502"/>
        <end position="525"/>
    </location>
</feature>
<dbReference type="GO" id="GO:0051707">
    <property type="term" value="P:response to other organism"/>
    <property type="evidence" value="ECO:0007669"/>
    <property type="project" value="UniProtKB-ARBA"/>
</dbReference>
<keyword evidence="4" id="KW-0472">Membrane</keyword>
<dbReference type="Pfam" id="PF00954">
    <property type="entry name" value="S_locus_glycop"/>
    <property type="match status" value="1"/>
</dbReference>
<evidence type="ECO:0000256" key="3">
    <source>
        <dbReference type="SAM" id="MobiDB-lite"/>
    </source>
</evidence>
<evidence type="ECO:0000256" key="2">
    <source>
        <dbReference type="ARBA" id="ARBA00023157"/>
    </source>
</evidence>
<dbReference type="PROSITE" id="PS50948">
    <property type="entry name" value="PAN"/>
    <property type="match status" value="1"/>
</dbReference>
<sequence>MASPLSLFSLLLLLTLFASTWVDATDQTATGFSASPTKIPSSSSSSSFGFQQLLEDSTGIFSFGFLRVGIHDLDLAVVHVPSSLPLWRALGNRDDVHVTWKSSISLNFHGSLELSDNASGTLYWSSSQLGNGSRLRLLNTSNLQITAGEGGGVTSVVWQSFDYPSETIVQDQNFTSKAQLHSRNNRFSMRLGPNYLGLYYDNSSVMYWKQTALEARADIIDGEGPIYARINSSGGYLGIYQKEGQPADVMPFDSFNRNVSVLFRLLTVDDDGDLKGHYWNGSSWVLDFNAISHMCDLPASCGAYGLCHRQDSNGSCSCLDGNTTTTAFNTCLSEDTGDLCFGGRDNSNNNYFVVRRRGVNLSYKELIGFTKTATLEECEASCEQNCTCWGALYSDSSGYCYQMDFPIETLVEEKGQGKAGYFKVRTTNHVPTNRKNKKLKNKNFILHLALLGIGILFFGACIGFGILKLITLCKERKVSNRLIGEDRLMLDEGLSPVPYRDLKSSSNHSSFTSVELSTTSTSPFK</sequence>
<dbReference type="PANTHER" id="PTHR47976">
    <property type="entry name" value="G-TYPE LECTIN S-RECEPTOR-LIKE SERINE/THREONINE-PROTEIN KINASE SD2-5"/>
    <property type="match status" value="1"/>
</dbReference>
<keyword evidence="7" id="KW-0418">Kinase</keyword>
<dbReference type="InterPro" id="IPR036426">
    <property type="entry name" value="Bulb-type_lectin_dom_sf"/>
</dbReference>
<feature type="signal peptide" evidence="5">
    <location>
        <begin position="1"/>
        <end position="24"/>
    </location>
</feature>